<feature type="compositionally biased region" description="Low complexity" evidence="5">
    <location>
        <begin position="479"/>
        <end position="488"/>
    </location>
</feature>
<dbReference type="InterPro" id="IPR049452">
    <property type="entry name" value="Anoctamin_TM"/>
</dbReference>
<feature type="compositionally biased region" description="Polar residues" evidence="5">
    <location>
        <begin position="489"/>
        <end position="499"/>
    </location>
</feature>
<evidence type="ECO:0000256" key="6">
    <source>
        <dbReference type="SAM" id="Phobius"/>
    </source>
</evidence>
<dbReference type="GO" id="GO:0016020">
    <property type="term" value="C:membrane"/>
    <property type="evidence" value="ECO:0007669"/>
    <property type="project" value="UniProtKB-SubCell"/>
</dbReference>
<dbReference type="eggNOG" id="KOG2513">
    <property type="taxonomic scope" value="Eukaryota"/>
</dbReference>
<organism evidence="9 10">
    <name type="scientific">Moniliophthora roreri</name>
    <name type="common">Frosty pod rot fungus</name>
    <name type="synonym">Monilia roreri</name>
    <dbReference type="NCBI Taxonomy" id="221103"/>
    <lineage>
        <taxon>Eukaryota</taxon>
        <taxon>Fungi</taxon>
        <taxon>Dikarya</taxon>
        <taxon>Basidiomycota</taxon>
        <taxon>Agaricomycotina</taxon>
        <taxon>Agaricomycetes</taxon>
        <taxon>Agaricomycetidae</taxon>
        <taxon>Agaricales</taxon>
        <taxon>Marasmiineae</taxon>
        <taxon>Marasmiaceae</taxon>
        <taxon>Moniliophthora</taxon>
    </lineage>
</organism>
<dbReference type="GO" id="GO:0005254">
    <property type="term" value="F:chloride channel activity"/>
    <property type="evidence" value="ECO:0007669"/>
    <property type="project" value="TreeGrafter"/>
</dbReference>
<dbReference type="Proteomes" id="UP000054988">
    <property type="component" value="Unassembled WGS sequence"/>
</dbReference>
<dbReference type="AlphaFoldDB" id="A0A0W0FT84"/>
<proteinExistence type="predicted"/>
<feature type="transmembrane region" description="Helical" evidence="6">
    <location>
        <begin position="183"/>
        <end position="211"/>
    </location>
</feature>
<dbReference type="InterPro" id="IPR007632">
    <property type="entry name" value="Anoctamin"/>
</dbReference>
<evidence type="ECO:0000256" key="4">
    <source>
        <dbReference type="ARBA" id="ARBA00023136"/>
    </source>
</evidence>
<feature type="transmembrane region" description="Helical" evidence="6">
    <location>
        <begin position="217"/>
        <end position="235"/>
    </location>
</feature>
<dbReference type="Pfam" id="PF04547">
    <property type="entry name" value="Anoctamin"/>
    <property type="match status" value="1"/>
</dbReference>
<dbReference type="PANTHER" id="PTHR12308:SF73">
    <property type="entry name" value="ANOCTAMIN"/>
    <property type="match status" value="1"/>
</dbReference>
<dbReference type="PANTHER" id="PTHR12308">
    <property type="entry name" value="ANOCTAMIN"/>
    <property type="match status" value="1"/>
</dbReference>
<keyword evidence="2 6" id="KW-0812">Transmembrane</keyword>
<feature type="domain" description="Anoctamin alpha-beta plait" evidence="8">
    <location>
        <begin position="7"/>
        <end position="135"/>
    </location>
</feature>
<evidence type="ECO:0000259" key="8">
    <source>
        <dbReference type="Pfam" id="PF20877"/>
    </source>
</evidence>
<evidence type="ECO:0000256" key="3">
    <source>
        <dbReference type="ARBA" id="ARBA00022989"/>
    </source>
</evidence>
<feature type="transmembrane region" description="Helical" evidence="6">
    <location>
        <begin position="323"/>
        <end position="345"/>
    </location>
</feature>
<sequence length="763" mass="85136">MPETIPVDLVISFRTSPQSSKSQGPTRKSEIAKASEQYKLLINLLTSAGFKAVGRRGESLGHILVFVSCPEGLLRRLVKNERDTDFLSGLPVTPISATQAQALPIAPADRIRIIYEYIISGEGLGITPESKQWTCIEKDGIMCLHDKEFNDQWIHAWTTSRTNVGGGGHVSLERVRQQFGESIAVYFAFLNTYTHFLAFPACLGLSFYFLVTPSSYSPIYSSLLVLWSIIFVEYWRVRERLIAVKFGTLGSFRVEKRRIGLEQNGKKVKAKWWQKELKVLASVPVITLFAVILGLVMTGIFILEAFVGQLYMGPGQKVVAFSPTVLFILLVPRIVSVFQACTVRLTIWENHSHQSSHDKSLARKTFVFTALVAYLGLALSAFVYVPFGEGIMRVVQMWLYKSTVTIPDSGEQVDQMLADGSSAGVPTFFDMSKEHKLDSARLRNQMFAYTVTNQIVNTFQEVGLPFILRKISAITSKKSHSSSIDSPSDGNSTTSSTKKVSFEDERPSSSPAEKALLSKTLHELSLPPYDVFSDYSEMIIQFGYVALWSTIWPLAPVMALLNNILEIRSDAFKITTHVRRPIPLRTESIGPWLEALTFLTWLAGVTNGALVWLFCPRECTAGGRRESAVDRVHRKLFDAAQAAASATDDAEKSSSVNIWADSAKATIELLGTALLVALIASHVYSIVRFGVRHVVERVVWGESKEREEKEREERSVRSVFLKGLVSDGVEVAPEVKVKDMGDEKDFWEYEEGEEEIGRILKEA</sequence>
<evidence type="ECO:0008006" key="11">
    <source>
        <dbReference type="Google" id="ProtNLM"/>
    </source>
</evidence>
<comment type="subcellular location">
    <subcellularLocation>
        <location evidence="1">Membrane</location>
        <topology evidence="1">Multi-pass membrane protein</topology>
    </subcellularLocation>
</comment>
<keyword evidence="4 6" id="KW-0472">Membrane</keyword>
<keyword evidence="3 6" id="KW-1133">Transmembrane helix</keyword>
<dbReference type="EMBL" id="LATX01001672">
    <property type="protein sequence ID" value="KTB39508.1"/>
    <property type="molecule type" value="Genomic_DNA"/>
</dbReference>
<accession>A0A0W0FT84</accession>
<evidence type="ECO:0000259" key="7">
    <source>
        <dbReference type="Pfam" id="PF04547"/>
    </source>
</evidence>
<feature type="region of interest" description="Disordered" evidence="5">
    <location>
        <begin position="479"/>
        <end position="510"/>
    </location>
</feature>
<evidence type="ECO:0000313" key="10">
    <source>
        <dbReference type="Proteomes" id="UP000054988"/>
    </source>
</evidence>
<evidence type="ECO:0000256" key="5">
    <source>
        <dbReference type="SAM" id="MobiDB-lite"/>
    </source>
</evidence>
<feature type="transmembrane region" description="Helical" evidence="6">
    <location>
        <begin position="279"/>
        <end position="303"/>
    </location>
</feature>
<dbReference type="Pfam" id="PF20877">
    <property type="entry name" value="Anoctamin_N"/>
    <property type="match status" value="1"/>
</dbReference>
<feature type="domain" description="Anoctamin transmembrane" evidence="7">
    <location>
        <begin position="175"/>
        <end position="705"/>
    </location>
</feature>
<feature type="transmembrane region" description="Helical" evidence="6">
    <location>
        <begin position="366"/>
        <end position="387"/>
    </location>
</feature>
<name>A0A0W0FT84_MONRR</name>
<dbReference type="GO" id="GO:0032541">
    <property type="term" value="C:cortical endoplasmic reticulum"/>
    <property type="evidence" value="ECO:0007669"/>
    <property type="project" value="TreeGrafter"/>
</dbReference>
<evidence type="ECO:0000313" key="9">
    <source>
        <dbReference type="EMBL" id="KTB39508.1"/>
    </source>
</evidence>
<comment type="caution">
    <text evidence="9">The sequence shown here is derived from an EMBL/GenBank/DDBJ whole genome shotgun (WGS) entry which is preliminary data.</text>
</comment>
<protein>
    <recommendedName>
        <fullName evidence="11">DUF590-domain-containing protein</fullName>
    </recommendedName>
</protein>
<evidence type="ECO:0000256" key="2">
    <source>
        <dbReference type="ARBA" id="ARBA00022692"/>
    </source>
</evidence>
<reference evidence="9 10" key="1">
    <citation type="submission" date="2015-12" db="EMBL/GenBank/DDBJ databases">
        <title>Draft genome sequence of Moniliophthora roreri, the causal agent of frosty pod rot of cacao.</title>
        <authorList>
            <person name="Aime M.C."/>
            <person name="Diaz-Valderrama J.R."/>
            <person name="Kijpornyongpan T."/>
            <person name="Phillips-Mora W."/>
        </authorList>
    </citation>
    <scope>NUCLEOTIDE SEQUENCE [LARGE SCALE GENOMIC DNA]</scope>
    <source>
        <strain evidence="9 10">MCA 2952</strain>
    </source>
</reference>
<evidence type="ECO:0000256" key="1">
    <source>
        <dbReference type="ARBA" id="ARBA00004141"/>
    </source>
</evidence>
<gene>
    <name evidence="9" type="ORF">WG66_7903</name>
</gene>
<dbReference type="InterPro" id="IPR049456">
    <property type="entry name" value="Anoctamin_N_fung"/>
</dbReference>